<evidence type="ECO:0000313" key="2">
    <source>
        <dbReference type="EMBL" id="KAJ8359111.1"/>
    </source>
</evidence>
<dbReference type="EMBL" id="JAINUF010000005">
    <property type="protein sequence ID" value="KAJ8359111.1"/>
    <property type="molecule type" value="Genomic_DNA"/>
</dbReference>
<organism evidence="2 3">
    <name type="scientific">Synaphobranchus kaupii</name>
    <name type="common">Kaup's arrowtooth eel</name>
    <dbReference type="NCBI Taxonomy" id="118154"/>
    <lineage>
        <taxon>Eukaryota</taxon>
        <taxon>Metazoa</taxon>
        <taxon>Chordata</taxon>
        <taxon>Craniata</taxon>
        <taxon>Vertebrata</taxon>
        <taxon>Euteleostomi</taxon>
        <taxon>Actinopterygii</taxon>
        <taxon>Neopterygii</taxon>
        <taxon>Teleostei</taxon>
        <taxon>Anguilliformes</taxon>
        <taxon>Synaphobranchidae</taxon>
        <taxon>Synaphobranchus</taxon>
    </lineage>
</organism>
<feature type="region of interest" description="Disordered" evidence="1">
    <location>
        <begin position="50"/>
        <end position="122"/>
    </location>
</feature>
<accession>A0A9Q1FHR6</accession>
<dbReference type="Proteomes" id="UP001152622">
    <property type="component" value="Chromosome 5"/>
</dbReference>
<feature type="region of interest" description="Disordered" evidence="1">
    <location>
        <begin position="1"/>
        <end position="20"/>
    </location>
</feature>
<gene>
    <name evidence="2" type="ORF">SKAU_G00156360</name>
</gene>
<comment type="caution">
    <text evidence="2">The sequence shown here is derived from an EMBL/GenBank/DDBJ whole genome shotgun (WGS) entry which is preliminary data.</text>
</comment>
<dbReference type="AlphaFoldDB" id="A0A9Q1FHR6"/>
<proteinExistence type="predicted"/>
<keyword evidence="3" id="KW-1185">Reference proteome</keyword>
<name>A0A9Q1FHR6_SYNKA</name>
<protein>
    <submittedName>
        <fullName evidence="2">Uncharacterized protein</fullName>
    </submittedName>
</protein>
<evidence type="ECO:0000313" key="3">
    <source>
        <dbReference type="Proteomes" id="UP001152622"/>
    </source>
</evidence>
<reference evidence="2" key="1">
    <citation type="journal article" date="2023" name="Science">
        <title>Genome structures resolve the early diversification of teleost fishes.</title>
        <authorList>
            <person name="Parey E."/>
            <person name="Louis A."/>
            <person name="Montfort J."/>
            <person name="Bouchez O."/>
            <person name="Roques C."/>
            <person name="Iampietro C."/>
            <person name="Lluch J."/>
            <person name="Castinel A."/>
            <person name="Donnadieu C."/>
            <person name="Desvignes T."/>
            <person name="Floi Bucao C."/>
            <person name="Jouanno E."/>
            <person name="Wen M."/>
            <person name="Mejri S."/>
            <person name="Dirks R."/>
            <person name="Jansen H."/>
            <person name="Henkel C."/>
            <person name="Chen W.J."/>
            <person name="Zahm M."/>
            <person name="Cabau C."/>
            <person name="Klopp C."/>
            <person name="Thompson A.W."/>
            <person name="Robinson-Rechavi M."/>
            <person name="Braasch I."/>
            <person name="Lecointre G."/>
            <person name="Bobe J."/>
            <person name="Postlethwait J.H."/>
            <person name="Berthelot C."/>
            <person name="Roest Crollius H."/>
            <person name="Guiguen Y."/>
        </authorList>
    </citation>
    <scope>NUCLEOTIDE SEQUENCE</scope>
    <source>
        <strain evidence="2">WJC10195</strain>
    </source>
</reference>
<evidence type="ECO:0000256" key="1">
    <source>
        <dbReference type="SAM" id="MobiDB-lite"/>
    </source>
</evidence>
<sequence length="151" mass="15379">MSPSTITKTDDGGAVPSGSTVSATEPFACIIHHPPPPPCSNSALITTTSIHHGIDGSDSPGGECAPSLPFTCTPPGSPGGRPQSITTLRAAVAAWTHGRREPAPRPGAGRSPQSGEGEGEEALLRVQRYALATDALCHDSPHTVTPGLAWC</sequence>